<evidence type="ECO:0000259" key="4">
    <source>
        <dbReference type="Pfam" id="PF24883"/>
    </source>
</evidence>
<evidence type="ECO:0000313" key="6">
    <source>
        <dbReference type="Proteomes" id="UP001140562"/>
    </source>
</evidence>
<dbReference type="PANTHER" id="PTHR10039:SF17">
    <property type="entry name" value="FUNGAL STAND N-TERMINAL GOODBYE DOMAIN-CONTAINING PROTEIN-RELATED"/>
    <property type="match status" value="1"/>
</dbReference>
<feature type="domain" description="Nephrocystin 3-like N-terminal" evidence="4">
    <location>
        <begin position="364"/>
        <end position="533"/>
    </location>
</feature>
<dbReference type="PANTHER" id="PTHR10039">
    <property type="entry name" value="AMELOGENIN"/>
    <property type="match status" value="1"/>
</dbReference>
<protein>
    <recommendedName>
        <fullName evidence="7">Fungal STAND N-terminal Goodbye domain-containing protein</fullName>
    </recommendedName>
</protein>
<keyword evidence="6" id="KW-1185">Reference proteome</keyword>
<comment type="caution">
    <text evidence="5">The sequence shown here is derived from an EMBL/GenBank/DDBJ whole genome shotgun (WGS) entry which is preliminary data.</text>
</comment>
<feature type="region of interest" description="Disordered" evidence="2">
    <location>
        <begin position="555"/>
        <end position="587"/>
    </location>
</feature>
<sequence>MALNSQPDMRGVTGRGWILGAEIDFLGVLTPLRESLEVDKWARGRLSPGIYTMGRAQNDAQWTFDTDKDLVEIWPEVIRKYEEITKEKLDSNTSLADFQKQIEKGIERSVTKSHQHTRKVLNNIGLCLETFGSIIAQGASIVFGPASQCWNAITFVIQAGRKFNEILEGFVVLMERSAVFLTRLNFYLKQECGQDGSRLPKHLRKDAYDILTHFLGVLASSYALATSKRERWKLMVGVVLFNSDAGVATSLSLMEERIADFTNASIDQIAADVKGLALYLRKSDEERNRHYSEIQGYVQAQYKVTEQVLEYTQEIKATVDGRATKDQHRDDKIMIAKNLAVRKVVEEESWDKQHRDICKAHVDGTGKWIEQDEAFVQWSDINNHTTRVFVLKADPGYGKTHVFSHVISHLNERYRAGSVSSPVFVVYYYYRDDKDESLERCIGSIIYQFAAADVGYATAVANACGRSSNVATARDRWTHLVTGLSAFMKGTYFICIDGFDSRGQLDQEEATISAITQRALERANASGVTIRLFLSGTAETLSRVPQLAEGVRTVSLGPVDSRTPNPINSSSRHESSPTKPFPNESDLEAVTRSRVAQLCKAEPDLKELLGEANIKLLIEGIRGNYNHLESKIIDIKSCETEEQVQDIINNTSTDMETSERNNLKALDASLNPGQVRRLNELLVWVAGVRYGVTVKFCQSALYFTFRENLRLESEIRNTYQALLKIRSDGVITFKSDEIRNILTEGAAQDLEASTEGSQQEEISLAEISLCRRFIRNACHSLDYSRFKFDEFFDAMAHKTHLHLGDENVLNLSLLSTCVGVLCEPGHDKNLQELREYASIWFYEHLKTLVENLDSFEPNRQSLSDVGRRVVDLFYEPELIDAWFLEKSLGLLKYDWLEKDDFIDPLKRFLRNPHVAKGYAKDAKKAEWVKTVLSDSASKVSILERVAARLAYRWFSAKVGPEPEVLLIPYGIVAKIAGKDFEEGEPVSLQEIDDFIKWAKAQPFEIADHIFAYRKGATYYAFEHDQEAVKAYEEAQQHPQAVWSVNYGLLLAYERLKDYSAALKYIQKLKTLSDQFLATDKKFKTVWWDVLLSEGNCYRRCQNCAPAAECFRAILDQKVDDELWPGRVHTEALSALFTTWAEMKNYHSIIDHVRSWRDTKDKTRDASYWFQKTIWAEKVHGCIIAAAKRNEAIDDVCSLYQEVIDKLPSSIPAPSEEENGPDPSAKGQLQYFQAALRFHGSRVDQKQDHGIQAWEDIVQRSEEPTSFWWAAMDATRRLAPALLDKALVNVTSPLSDISKSYDSRLMMLAKMNNTVIRYVRQGQKDPRLCVIRLQHLKGNSESAFTEARDRLISIFDNWPNDENDDSVELRIKNLAQTLTVLDRDTDAVAAWQMTKPRKQRAASTVDVASNDDLDPLICNKNHQMLYLPAFDQAAWHNLPPDAIILDRKPASRAGWLNGIKDEFKVQQEQIDVLKIERVREITSWTSMAVMWRRWRNRVLESRPKETPVAPTIRRVQTAK</sequence>
<evidence type="ECO:0008006" key="7">
    <source>
        <dbReference type="Google" id="ProtNLM"/>
    </source>
</evidence>
<feature type="domain" description="Fungal STAND N-terminal Goodbye" evidence="3">
    <location>
        <begin position="74"/>
        <end position="187"/>
    </location>
</feature>
<dbReference type="InterPro" id="IPR056884">
    <property type="entry name" value="NPHP3-like_N"/>
</dbReference>
<dbReference type="Proteomes" id="UP001140562">
    <property type="component" value="Unassembled WGS sequence"/>
</dbReference>
<organism evidence="5 6">
    <name type="scientific">Didymella glomerata</name>
    <dbReference type="NCBI Taxonomy" id="749621"/>
    <lineage>
        <taxon>Eukaryota</taxon>
        <taxon>Fungi</taxon>
        <taxon>Dikarya</taxon>
        <taxon>Ascomycota</taxon>
        <taxon>Pezizomycotina</taxon>
        <taxon>Dothideomycetes</taxon>
        <taxon>Pleosporomycetidae</taxon>
        <taxon>Pleosporales</taxon>
        <taxon>Pleosporineae</taxon>
        <taxon>Didymellaceae</taxon>
        <taxon>Didymella</taxon>
    </lineage>
</organism>
<dbReference type="EMBL" id="JAPEUV010000040">
    <property type="protein sequence ID" value="KAJ4337270.1"/>
    <property type="molecule type" value="Genomic_DNA"/>
</dbReference>
<evidence type="ECO:0000256" key="1">
    <source>
        <dbReference type="ARBA" id="ARBA00022737"/>
    </source>
</evidence>
<dbReference type="SMART" id="SM00028">
    <property type="entry name" value="TPR"/>
    <property type="match status" value="3"/>
</dbReference>
<evidence type="ECO:0000259" key="3">
    <source>
        <dbReference type="Pfam" id="PF17109"/>
    </source>
</evidence>
<accession>A0A9W8X138</accession>
<name>A0A9W8X138_9PLEO</name>
<proteinExistence type="predicted"/>
<dbReference type="Gene3D" id="1.25.40.10">
    <property type="entry name" value="Tetratricopeptide repeat domain"/>
    <property type="match status" value="1"/>
</dbReference>
<dbReference type="InterPro" id="IPR019734">
    <property type="entry name" value="TPR_rpt"/>
</dbReference>
<dbReference type="InterPro" id="IPR031350">
    <property type="entry name" value="Goodbye_dom"/>
</dbReference>
<keyword evidence="1" id="KW-0677">Repeat</keyword>
<dbReference type="OrthoDB" id="2913095at2759"/>
<evidence type="ECO:0000313" key="5">
    <source>
        <dbReference type="EMBL" id="KAJ4337270.1"/>
    </source>
</evidence>
<dbReference type="Pfam" id="PF24883">
    <property type="entry name" value="NPHP3_N"/>
    <property type="match status" value="1"/>
</dbReference>
<reference evidence="5" key="1">
    <citation type="submission" date="2022-10" db="EMBL/GenBank/DDBJ databases">
        <title>Tapping the CABI collections for fungal endophytes: first genome assemblies for Collariella, Neodidymelliopsis, Ascochyta clinopodiicola, Didymella pomorum, Didymosphaeria variabile, Neocosmospora piperis and Neocucurbitaria cava.</title>
        <authorList>
            <person name="Hill R."/>
        </authorList>
    </citation>
    <scope>NUCLEOTIDE SEQUENCE</scope>
    <source>
        <strain evidence="5">IMI 360193</strain>
    </source>
</reference>
<dbReference type="Pfam" id="PF17109">
    <property type="entry name" value="Goodbye"/>
    <property type="match status" value="1"/>
</dbReference>
<gene>
    <name evidence="5" type="ORF">N0V87_004770</name>
</gene>
<dbReference type="SUPFAM" id="SSF48452">
    <property type="entry name" value="TPR-like"/>
    <property type="match status" value="1"/>
</dbReference>
<evidence type="ECO:0000256" key="2">
    <source>
        <dbReference type="SAM" id="MobiDB-lite"/>
    </source>
</evidence>
<dbReference type="InterPro" id="IPR011990">
    <property type="entry name" value="TPR-like_helical_dom_sf"/>
</dbReference>